<evidence type="ECO:0000313" key="3">
    <source>
        <dbReference type="Proteomes" id="UP000219331"/>
    </source>
</evidence>
<dbReference type="Proteomes" id="UP000219331">
    <property type="component" value="Unassembled WGS sequence"/>
</dbReference>
<dbReference type="RefSeq" id="WP_097176387.1">
    <property type="nucleotide sequence ID" value="NZ_OBML01000013.1"/>
</dbReference>
<evidence type="ECO:0000313" key="2">
    <source>
        <dbReference type="EMBL" id="SOC24395.1"/>
    </source>
</evidence>
<dbReference type="EMBL" id="OBML01000013">
    <property type="protein sequence ID" value="SOC24395.1"/>
    <property type="molecule type" value="Genomic_DNA"/>
</dbReference>
<proteinExistence type="predicted"/>
<reference evidence="2 3" key="1">
    <citation type="submission" date="2017-08" db="EMBL/GenBank/DDBJ databases">
        <authorList>
            <person name="de Groot N.N."/>
        </authorList>
    </citation>
    <scope>NUCLEOTIDE SEQUENCE [LARGE SCALE GENOMIC DNA]</scope>
    <source>
        <strain evidence="2 3">USBA 352</strain>
    </source>
</reference>
<accession>A0A285TNX2</accession>
<sequence>MTDMTWLDEHRENARDVIMRCLVACLDETRPGFTAVVREAAEQTLLEWPDGTPPHVRAFADEETRRLIALILSPETPQASPAGSRAPHRARHP</sequence>
<gene>
    <name evidence="2" type="ORF">SAMN05421512_113211</name>
</gene>
<organism evidence="2 3">
    <name type="scientific">Stappia indica</name>
    <dbReference type="NCBI Taxonomy" id="538381"/>
    <lineage>
        <taxon>Bacteria</taxon>
        <taxon>Pseudomonadati</taxon>
        <taxon>Pseudomonadota</taxon>
        <taxon>Alphaproteobacteria</taxon>
        <taxon>Hyphomicrobiales</taxon>
        <taxon>Stappiaceae</taxon>
        <taxon>Stappia</taxon>
    </lineage>
</organism>
<evidence type="ECO:0000256" key="1">
    <source>
        <dbReference type="SAM" id="MobiDB-lite"/>
    </source>
</evidence>
<feature type="region of interest" description="Disordered" evidence="1">
    <location>
        <begin position="73"/>
        <end position="93"/>
    </location>
</feature>
<dbReference type="AlphaFoldDB" id="A0A285TNX2"/>
<dbReference type="OrthoDB" id="3187562at2"/>
<keyword evidence="3" id="KW-1185">Reference proteome</keyword>
<protein>
    <submittedName>
        <fullName evidence="2">Uncharacterized protein</fullName>
    </submittedName>
</protein>
<name>A0A285TNX2_9HYPH</name>